<keyword evidence="4" id="KW-1185">Reference proteome</keyword>
<proteinExistence type="predicted"/>
<feature type="domain" description="DUF4100" evidence="2">
    <location>
        <begin position="285"/>
        <end position="532"/>
    </location>
</feature>
<dbReference type="Gene3D" id="2.40.70.10">
    <property type="entry name" value="Acid Proteases"/>
    <property type="match status" value="1"/>
</dbReference>
<evidence type="ECO:0000313" key="3">
    <source>
        <dbReference type="EMBL" id="THU83545.1"/>
    </source>
</evidence>
<name>A0A4V4HCI9_DENBC</name>
<feature type="compositionally biased region" description="Low complexity" evidence="1">
    <location>
        <begin position="313"/>
        <end position="329"/>
    </location>
</feature>
<feature type="compositionally biased region" description="Basic and acidic residues" evidence="1">
    <location>
        <begin position="458"/>
        <end position="471"/>
    </location>
</feature>
<gene>
    <name evidence="3" type="ORF">K435DRAFT_807432</name>
</gene>
<dbReference type="CDD" id="cd00303">
    <property type="entry name" value="retropepsin_like"/>
    <property type="match status" value="1"/>
</dbReference>
<evidence type="ECO:0000256" key="1">
    <source>
        <dbReference type="SAM" id="MobiDB-lite"/>
    </source>
</evidence>
<evidence type="ECO:0000313" key="4">
    <source>
        <dbReference type="Proteomes" id="UP000297245"/>
    </source>
</evidence>
<feature type="region of interest" description="Disordered" evidence="1">
    <location>
        <begin position="311"/>
        <end position="343"/>
    </location>
</feature>
<dbReference type="SUPFAM" id="SSF50630">
    <property type="entry name" value="Acid proteases"/>
    <property type="match status" value="1"/>
</dbReference>
<protein>
    <recommendedName>
        <fullName evidence="2">DUF4100 domain-containing protein</fullName>
    </recommendedName>
</protein>
<sequence length="950" mass="107762">MATALVCVPMPIPGAPGAPVFNGDRASDFLVLVEQLDTIQWMEEFDSDLEDKTWEKAAECLKSLYSSRDKAPQVTRKDLENFYNVDNYCITFSKFSAPLVKNNKIRLPNTTLEWFHGQLTPDKRYASSAPSVEETVKIIKQRYDHNTIFYKPWTTSDDKTKRVRFDLEGQRVESIGESKTIDKKTGSSKSAPTVDDLTKHFQDMQINQTNMFNTAINQLTRAIRQGNDSNPTLHSSQNTTQPGYEILRRCFICGETNTHPMHPSRCHLMPGLLRDNLVKINPTNQRYQLLDGNDLPKLPRDYEGGVAGFLRRQQTTNQPSNTQQSAQTSFRREQPPHMGSVSNIGLSYEGIDVFNSDVFAISSPETFDCYSYPTLRSKKDTSNRYDPKARPRTDDQARQNPTPKTQADVPSNDPQTSVPSTSRQPPQVPSQKPVEVPQPKNPINREDGWKGSKPSNGKGKEKEDVSMKDGTSKGPSYHFTSTLSEKANFDGLYNKIMETEIAILVGQLIGVSPGLQKMVAEATRTKREYKTKAAEYHDSETEIYFEQAENRIGTRNTEQLPSFLVKYTSAVSSMSEKFYGMVTGKMEITINGVSLTAMIDSGSELNLVGRDIPDRAGLPIDFEGMKWTLRGVSGGPERLKGVVTDVPMMLGKHEFSHHLFVANSPLEGQDIILGQPFLNWFAARLDYWRDGVAKLYLWKDGDKSQRPTLSIIITDPTDKWNTTVIDRNVYEAKISDSSNTVFRSAPATLGRSLEALMGNVEFSDFDSLFQVFPNSSFDQMLREYARLTLTDIPSVISTSWTNRVFDDSFDIFAAKRVYKPVDRKHRPVPTYMPNPEAQQFKTIQPPTPLNLPTHPIPYQQLKFGNRVTLERLESMLAKIEPVVAREEAFAFCYAEKGSFKREIYPDYEIPTIEHVPWQRPPIRIPFVLKEQVIKQIEEEEKAGRTECDWW</sequence>
<accession>A0A4V4HCI9</accession>
<feature type="compositionally biased region" description="Polar residues" evidence="1">
    <location>
        <begin position="398"/>
        <end position="425"/>
    </location>
</feature>
<reference evidence="3 4" key="1">
    <citation type="journal article" date="2019" name="Nat. Ecol. Evol.">
        <title>Megaphylogeny resolves global patterns of mushroom evolution.</title>
        <authorList>
            <person name="Varga T."/>
            <person name="Krizsan K."/>
            <person name="Foldi C."/>
            <person name="Dima B."/>
            <person name="Sanchez-Garcia M."/>
            <person name="Sanchez-Ramirez S."/>
            <person name="Szollosi G.J."/>
            <person name="Szarkandi J.G."/>
            <person name="Papp V."/>
            <person name="Albert L."/>
            <person name="Andreopoulos W."/>
            <person name="Angelini C."/>
            <person name="Antonin V."/>
            <person name="Barry K.W."/>
            <person name="Bougher N.L."/>
            <person name="Buchanan P."/>
            <person name="Buyck B."/>
            <person name="Bense V."/>
            <person name="Catcheside P."/>
            <person name="Chovatia M."/>
            <person name="Cooper J."/>
            <person name="Damon W."/>
            <person name="Desjardin D."/>
            <person name="Finy P."/>
            <person name="Geml J."/>
            <person name="Haridas S."/>
            <person name="Hughes K."/>
            <person name="Justo A."/>
            <person name="Karasinski D."/>
            <person name="Kautmanova I."/>
            <person name="Kiss B."/>
            <person name="Kocsube S."/>
            <person name="Kotiranta H."/>
            <person name="LaButti K.M."/>
            <person name="Lechner B.E."/>
            <person name="Liimatainen K."/>
            <person name="Lipzen A."/>
            <person name="Lukacs Z."/>
            <person name="Mihaltcheva S."/>
            <person name="Morgado L.N."/>
            <person name="Niskanen T."/>
            <person name="Noordeloos M.E."/>
            <person name="Ohm R.A."/>
            <person name="Ortiz-Santana B."/>
            <person name="Ovrebo C."/>
            <person name="Racz N."/>
            <person name="Riley R."/>
            <person name="Savchenko A."/>
            <person name="Shiryaev A."/>
            <person name="Soop K."/>
            <person name="Spirin V."/>
            <person name="Szebenyi C."/>
            <person name="Tomsovsky M."/>
            <person name="Tulloss R.E."/>
            <person name="Uehling J."/>
            <person name="Grigoriev I.V."/>
            <person name="Vagvolgyi C."/>
            <person name="Papp T."/>
            <person name="Martin F.M."/>
            <person name="Miettinen O."/>
            <person name="Hibbett D.S."/>
            <person name="Nagy L.G."/>
        </authorList>
    </citation>
    <scope>NUCLEOTIDE SEQUENCE [LARGE SCALE GENOMIC DNA]</scope>
    <source>
        <strain evidence="3 4">CBS 962.96</strain>
    </source>
</reference>
<dbReference type="Pfam" id="PF13352">
    <property type="entry name" value="DUF4100"/>
    <property type="match status" value="1"/>
</dbReference>
<dbReference type="Proteomes" id="UP000297245">
    <property type="component" value="Unassembled WGS sequence"/>
</dbReference>
<dbReference type="InterPro" id="IPR025165">
    <property type="entry name" value="DUF4100"/>
</dbReference>
<dbReference type="EMBL" id="ML179656">
    <property type="protein sequence ID" value="THU83545.1"/>
    <property type="molecule type" value="Genomic_DNA"/>
</dbReference>
<dbReference type="InterPro" id="IPR021109">
    <property type="entry name" value="Peptidase_aspartic_dom_sf"/>
</dbReference>
<organism evidence="3 4">
    <name type="scientific">Dendrothele bispora (strain CBS 962.96)</name>
    <dbReference type="NCBI Taxonomy" id="1314807"/>
    <lineage>
        <taxon>Eukaryota</taxon>
        <taxon>Fungi</taxon>
        <taxon>Dikarya</taxon>
        <taxon>Basidiomycota</taxon>
        <taxon>Agaricomycotina</taxon>
        <taxon>Agaricomycetes</taxon>
        <taxon>Agaricomycetidae</taxon>
        <taxon>Agaricales</taxon>
        <taxon>Agaricales incertae sedis</taxon>
        <taxon>Dendrothele</taxon>
    </lineage>
</organism>
<feature type="region of interest" description="Disordered" evidence="1">
    <location>
        <begin position="370"/>
        <end position="478"/>
    </location>
</feature>
<dbReference type="Pfam" id="PF13650">
    <property type="entry name" value="Asp_protease_2"/>
    <property type="match status" value="1"/>
</dbReference>
<dbReference type="OrthoDB" id="5535068at2759"/>
<dbReference type="AlphaFoldDB" id="A0A4V4HCI9"/>
<feature type="compositionally biased region" description="Basic and acidic residues" evidence="1">
    <location>
        <begin position="377"/>
        <end position="397"/>
    </location>
</feature>
<evidence type="ECO:0000259" key="2">
    <source>
        <dbReference type="Pfam" id="PF13352"/>
    </source>
</evidence>